<name>A0A286TTF3_9BACT</name>
<keyword evidence="3 11" id="KW-0597">Phosphoprotein</keyword>
<keyword evidence="10" id="KW-0804">Transcription</keyword>
<evidence type="ECO:0000256" key="7">
    <source>
        <dbReference type="ARBA" id="ARBA00023015"/>
    </source>
</evidence>
<dbReference type="SUPFAM" id="SSF46689">
    <property type="entry name" value="Homeodomain-like"/>
    <property type="match status" value="1"/>
</dbReference>
<evidence type="ECO:0000256" key="1">
    <source>
        <dbReference type="ARBA" id="ARBA00004496"/>
    </source>
</evidence>
<dbReference type="InterPro" id="IPR058031">
    <property type="entry name" value="AAA_lid_NorR"/>
</dbReference>
<accession>A0A286TTF3</accession>
<dbReference type="SMART" id="SM00382">
    <property type="entry name" value="AAA"/>
    <property type="match status" value="1"/>
</dbReference>
<keyword evidence="8" id="KW-0238">DNA-binding</keyword>
<dbReference type="Pfam" id="PF00072">
    <property type="entry name" value="Response_reg"/>
    <property type="match status" value="1"/>
</dbReference>
<dbReference type="PROSITE" id="PS50110">
    <property type="entry name" value="RESPONSE_REGULATORY"/>
    <property type="match status" value="1"/>
</dbReference>
<comment type="subcellular location">
    <subcellularLocation>
        <location evidence="1">Cytoplasm</location>
    </subcellularLocation>
</comment>
<protein>
    <submittedName>
        <fullName evidence="14">Response regulator</fullName>
    </submittedName>
</protein>
<dbReference type="InterPro" id="IPR001789">
    <property type="entry name" value="Sig_transdc_resp-reg_receiver"/>
</dbReference>
<keyword evidence="9" id="KW-0010">Activator</keyword>
<dbReference type="Pfam" id="PF00158">
    <property type="entry name" value="Sigma54_activat"/>
    <property type="match status" value="1"/>
</dbReference>
<dbReference type="FunFam" id="3.40.50.300:FF:000006">
    <property type="entry name" value="DNA-binding transcriptional regulator NtrC"/>
    <property type="match status" value="1"/>
</dbReference>
<dbReference type="SMART" id="SM00448">
    <property type="entry name" value="REC"/>
    <property type="match status" value="1"/>
</dbReference>
<keyword evidence="2" id="KW-0963">Cytoplasm</keyword>
<evidence type="ECO:0000256" key="11">
    <source>
        <dbReference type="PROSITE-ProRule" id="PRU00169"/>
    </source>
</evidence>
<dbReference type="FunFam" id="1.10.8.60:FF:000014">
    <property type="entry name" value="DNA-binding transcriptional regulator NtrC"/>
    <property type="match status" value="1"/>
</dbReference>
<dbReference type="EMBL" id="BAOS01000001">
    <property type="protein sequence ID" value="GAX59156.1"/>
    <property type="molecule type" value="Genomic_DNA"/>
</dbReference>
<evidence type="ECO:0000256" key="9">
    <source>
        <dbReference type="ARBA" id="ARBA00023159"/>
    </source>
</evidence>
<dbReference type="GO" id="GO:0043565">
    <property type="term" value="F:sequence-specific DNA binding"/>
    <property type="evidence" value="ECO:0007669"/>
    <property type="project" value="InterPro"/>
</dbReference>
<proteinExistence type="predicted"/>
<dbReference type="PROSITE" id="PS00688">
    <property type="entry name" value="SIGMA54_INTERACT_3"/>
    <property type="match status" value="1"/>
</dbReference>
<dbReference type="InterPro" id="IPR009057">
    <property type="entry name" value="Homeodomain-like_sf"/>
</dbReference>
<dbReference type="AlphaFoldDB" id="A0A286TTF3"/>
<gene>
    <name evidence="14" type="ORF">SCALIN_C01_0087</name>
</gene>
<dbReference type="PROSITE" id="PS00675">
    <property type="entry name" value="SIGMA54_INTERACT_1"/>
    <property type="match status" value="1"/>
</dbReference>
<dbReference type="Pfam" id="PF02954">
    <property type="entry name" value="HTH_8"/>
    <property type="match status" value="1"/>
</dbReference>
<dbReference type="GO" id="GO:0006355">
    <property type="term" value="P:regulation of DNA-templated transcription"/>
    <property type="evidence" value="ECO:0007669"/>
    <property type="project" value="InterPro"/>
</dbReference>
<evidence type="ECO:0000256" key="3">
    <source>
        <dbReference type="ARBA" id="ARBA00022553"/>
    </source>
</evidence>
<evidence type="ECO:0000259" key="13">
    <source>
        <dbReference type="PROSITE" id="PS50110"/>
    </source>
</evidence>
<evidence type="ECO:0000256" key="5">
    <source>
        <dbReference type="ARBA" id="ARBA00022840"/>
    </source>
</evidence>
<dbReference type="InterPro" id="IPR011006">
    <property type="entry name" value="CheY-like_superfamily"/>
</dbReference>
<evidence type="ECO:0000256" key="6">
    <source>
        <dbReference type="ARBA" id="ARBA00023012"/>
    </source>
</evidence>
<sequence length="465" mass="52968">MMNNIKQILVVEDDEYVLGSIKSVLDGEGYKVKTASNGLDALNLYRKAPYALVVSDLKMPQMDGFELLKQLKNEYPDVSLIMMTAYGSVRTAVEAMKIGAYDYLTKPVSAEELRLVVKRVFEKQKLIIENKLLRKELEERFGFGNIIGKSHRIQQVYDIVTQVADTDATVLITGETGTGKELVAHAIHQNSNRKNSPFVIMNCSALPETLLETELFGHEEGAFTGAIKQRTGKFEHADKGTVFFDEMSNLPLSMQAKLLRLLQEKSFERIGGNHTINVDVRIIAATNKDLKKLSEEGSFRNDLYYRLNVVPIQLPPLRERREDIPLLVSHFIEKYNKSFKKDIKSISPNALTILMSYYWPGNVRELENLVERAVIMMKGDIINEVDLLIPTNKQQEEGLKGLYDGRITDSSLEEFLSHCEETYITKLLKRYKGRIDSSAKISGIDSKTLYRKMKKYDINKDSFKD</sequence>
<dbReference type="InterPro" id="IPR025662">
    <property type="entry name" value="Sigma_54_int_dom_ATP-bd_1"/>
</dbReference>
<dbReference type="InterPro" id="IPR027417">
    <property type="entry name" value="P-loop_NTPase"/>
</dbReference>
<dbReference type="CDD" id="cd00009">
    <property type="entry name" value="AAA"/>
    <property type="match status" value="1"/>
</dbReference>
<dbReference type="SUPFAM" id="SSF52540">
    <property type="entry name" value="P-loop containing nucleoside triphosphate hydrolases"/>
    <property type="match status" value="1"/>
</dbReference>
<dbReference type="InterPro" id="IPR002197">
    <property type="entry name" value="HTH_Fis"/>
</dbReference>
<dbReference type="PANTHER" id="PTHR32071">
    <property type="entry name" value="TRANSCRIPTIONAL REGULATORY PROTEIN"/>
    <property type="match status" value="1"/>
</dbReference>
<dbReference type="Gene3D" id="3.40.50.2300">
    <property type="match status" value="1"/>
</dbReference>
<evidence type="ECO:0000259" key="12">
    <source>
        <dbReference type="PROSITE" id="PS50045"/>
    </source>
</evidence>
<keyword evidence="7" id="KW-0805">Transcription regulation</keyword>
<dbReference type="InterPro" id="IPR002078">
    <property type="entry name" value="Sigma_54_int"/>
</dbReference>
<dbReference type="InterPro" id="IPR003593">
    <property type="entry name" value="AAA+_ATPase"/>
</dbReference>
<keyword evidence="6" id="KW-0902">Two-component regulatory system</keyword>
<keyword evidence="5" id="KW-0067">ATP-binding</keyword>
<dbReference type="PROSITE" id="PS00676">
    <property type="entry name" value="SIGMA54_INTERACT_2"/>
    <property type="match status" value="1"/>
</dbReference>
<dbReference type="RefSeq" id="WP_230406528.1">
    <property type="nucleotide sequence ID" value="NZ_BAOS01000001.1"/>
</dbReference>
<dbReference type="InterPro" id="IPR025943">
    <property type="entry name" value="Sigma_54_int_dom_ATP-bd_2"/>
</dbReference>
<evidence type="ECO:0000256" key="4">
    <source>
        <dbReference type="ARBA" id="ARBA00022741"/>
    </source>
</evidence>
<evidence type="ECO:0000256" key="2">
    <source>
        <dbReference type="ARBA" id="ARBA00022490"/>
    </source>
</evidence>
<evidence type="ECO:0000256" key="10">
    <source>
        <dbReference type="ARBA" id="ARBA00023163"/>
    </source>
</evidence>
<evidence type="ECO:0000313" key="14">
    <source>
        <dbReference type="EMBL" id="GAX59156.1"/>
    </source>
</evidence>
<dbReference type="SUPFAM" id="SSF52172">
    <property type="entry name" value="CheY-like"/>
    <property type="match status" value="1"/>
</dbReference>
<feature type="modified residue" description="4-aspartylphosphate" evidence="11">
    <location>
        <position position="56"/>
    </location>
</feature>
<dbReference type="GO" id="GO:0005524">
    <property type="term" value="F:ATP binding"/>
    <property type="evidence" value="ECO:0007669"/>
    <property type="project" value="UniProtKB-KW"/>
</dbReference>
<keyword evidence="4" id="KW-0547">Nucleotide-binding</keyword>
<organism evidence="14 15">
    <name type="scientific">Candidatus Scalindua japonica</name>
    <dbReference type="NCBI Taxonomy" id="1284222"/>
    <lineage>
        <taxon>Bacteria</taxon>
        <taxon>Pseudomonadati</taxon>
        <taxon>Planctomycetota</taxon>
        <taxon>Candidatus Brocadiia</taxon>
        <taxon>Candidatus Brocadiales</taxon>
        <taxon>Candidatus Scalinduaceae</taxon>
        <taxon>Candidatus Scalindua</taxon>
    </lineage>
</organism>
<dbReference type="Gene3D" id="1.10.8.60">
    <property type="match status" value="1"/>
</dbReference>
<keyword evidence="15" id="KW-1185">Reference proteome</keyword>
<evidence type="ECO:0000256" key="8">
    <source>
        <dbReference type="ARBA" id="ARBA00023125"/>
    </source>
</evidence>
<feature type="domain" description="Sigma-54 factor interaction" evidence="12">
    <location>
        <begin position="146"/>
        <end position="375"/>
    </location>
</feature>
<dbReference type="PROSITE" id="PS50045">
    <property type="entry name" value="SIGMA54_INTERACT_4"/>
    <property type="match status" value="1"/>
</dbReference>
<dbReference type="Proteomes" id="UP000218542">
    <property type="component" value="Unassembled WGS sequence"/>
</dbReference>
<reference evidence="15" key="1">
    <citation type="journal article" date="2017" name="Environ. Microbiol. Rep.">
        <title>Genetic Diversity of Marine Anaerobic Ammonium-Oxidizing Bacteria as Revealed by Genomic and Proteomic Analyses of 'Candidatus Scalindua japonica'.</title>
        <authorList>
            <person name="Oshiki M."/>
            <person name="Mizuto K."/>
            <person name="Kimura Z."/>
            <person name="Kindaichi T."/>
            <person name="Satoh H."/>
            <person name="Okabe S."/>
        </authorList>
    </citation>
    <scope>NUCLEOTIDE SEQUENCE [LARGE SCALE GENOMIC DNA]</scope>
    <source>
        <strain evidence="15">husup-a2</strain>
    </source>
</reference>
<dbReference type="FunFam" id="3.40.50.2300:FF:000018">
    <property type="entry name" value="DNA-binding transcriptional regulator NtrC"/>
    <property type="match status" value="1"/>
</dbReference>
<dbReference type="Pfam" id="PF25601">
    <property type="entry name" value="AAA_lid_14"/>
    <property type="match status" value="1"/>
</dbReference>
<dbReference type="GO" id="GO:0005737">
    <property type="term" value="C:cytoplasm"/>
    <property type="evidence" value="ECO:0007669"/>
    <property type="project" value="UniProtKB-SubCell"/>
</dbReference>
<dbReference type="Gene3D" id="3.40.50.300">
    <property type="entry name" value="P-loop containing nucleotide triphosphate hydrolases"/>
    <property type="match status" value="1"/>
</dbReference>
<dbReference type="InterPro" id="IPR025944">
    <property type="entry name" value="Sigma_54_int_dom_CS"/>
</dbReference>
<evidence type="ECO:0000313" key="15">
    <source>
        <dbReference type="Proteomes" id="UP000218542"/>
    </source>
</evidence>
<dbReference type="GO" id="GO:0000160">
    <property type="term" value="P:phosphorelay signal transduction system"/>
    <property type="evidence" value="ECO:0007669"/>
    <property type="project" value="UniProtKB-KW"/>
</dbReference>
<dbReference type="Gene3D" id="1.10.10.60">
    <property type="entry name" value="Homeodomain-like"/>
    <property type="match status" value="1"/>
</dbReference>
<comment type="caution">
    <text evidence="14">The sequence shown here is derived from an EMBL/GenBank/DDBJ whole genome shotgun (WGS) entry which is preliminary data.</text>
</comment>
<feature type="domain" description="Response regulatory" evidence="13">
    <location>
        <begin position="7"/>
        <end position="121"/>
    </location>
</feature>